<organism evidence="1 2">
    <name type="scientific">Holotrichia oblita</name>
    <name type="common">Chafer beetle</name>
    <dbReference type="NCBI Taxonomy" id="644536"/>
    <lineage>
        <taxon>Eukaryota</taxon>
        <taxon>Metazoa</taxon>
        <taxon>Ecdysozoa</taxon>
        <taxon>Arthropoda</taxon>
        <taxon>Hexapoda</taxon>
        <taxon>Insecta</taxon>
        <taxon>Pterygota</taxon>
        <taxon>Neoptera</taxon>
        <taxon>Endopterygota</taxon>
        <taxon>Coleoptera</taxon>
        <taxon>Polyphaga</taxon>
        <taxon>Scarabaeiformia</taxon>
        <taxon>Scarabaeidae</taxon>
        <taxon>Melolonthinae</taxon>
        <taxon>Holotrichia</taxon>
    </lineage>
</organism>
<keyword evidence="2" id="KW-1185">Reference proteome</keyword>
<evidence type="ECO:0000313" key="2">
    <source>
        <dbReference type="Proteomes" id="UP001056778"/>
    </source>
</evidence>
<gene>
    <name evidence="1" type="ORF">MML48_1g04314</name>
</gene>
<protein>
    <submittedName>
        <fullName evidence="1">Ribonuclease</fullName>
    </submittedName>
</protein>
<accession>A0ACB9TS42</accession>
<name>A0ACB9TS42_HOLOL</name>
<dbReference type="EMBL" id="CM043015">
    <property type="protein sequence ID" value="KAI4469603.1"/>
    <property type="molecule type" value="Genomic_DNA"/>
</dbReference>
<comment type="caution">
    <text evidence="1">The sequence shown here is derived from an EMBL/GenBank/DDBJ whole genome shotgun (WGS) entry which is preliminary data.</text>
</comment>
<proteinExistence type="predicted"/>
<evidence type="ECO:0000313" key="1">
    <source>
        <dbReference type="EMBL" id="KAI4469603.1"/>
    </source>
</evidence>
<reference evidence="1" key="1">
    <citation type="submission" date="2022-04" db="EMBL/GenBank/DDBJ databases">
        <title>Chromosome-scale genome assembly of Holotrichia oblita Faldermann.</title>
        <authorList>
            <person name="Rongchong L."/>
        </authorList>
    </citation>
    <scope>NUCLEOTIDE SEQUENCE</scope>
    <source>
        <strain evidence="1">81SQS9</strain>
    </source>
</reference>
<sequence length="942" mass="108224">MHTTKIFIKKNKIGNYLKHAREHYIRDDIYCGFEICDKCTRATTSLSSKHVNKCGLIKNNHYLILDTNVILDQIDVLEENLIGNVIILNTVLKEVKHRNMPIYKRLISIIENPSRHFYIFINDYNKGTYLKQELTELINDYNDRCIRKACSWYIEHIPDENFVLLTEDKNNRRIAQEENIPAYSIVEYVQNLTGNENLIDKLAKKEFQEKFNAADIFPPHLTIVEIDKGIKESRLHQGTFRASRDNFLEGSVNIQSFDEDVIIRGYSNLNRVIDGDVVAIEVFDKDQWVSPSELVLEDDTINALDDNLERKELEISKQRTLKKNIKPTGRIVGIIKRKWRQYCGILQEGSAAVYHLFLPADRKIPKIRIETRQAETLKTQKIIVAIDSWPRNSRYPNGHFVRALGKIGDIKTENEVILLEHDVPHSQFSEEVLSCLPKLPWLITEDDEKVRVDLRGIDICSVDPPGCTDIDDALHCRPIGDDKLEVGVHIADVSHFIRPYTALDTEAAARSTTVYLVNKRIDMVPDLLSSNLCSLRGGEERFAFSCIWEMDHNANILNTKFHKSIIKSKRAMTYEEAQLTIDDKTQTGSLAQSLRNLNKLAKLLKKRRMDNGALVLASPEVKIMMDSETHDPIDVEVKKLFETNSMVEEFMLLANISVAEKILSDFPDCAVLRRHPEPPALNLEPLVKAGKHLGFEINIESGKKLAESLDQATRDDNPYLNTMLRILATRCMLQAVYFASGTFQKHEFFHYGLAVPLYTHFTSPIRRYADILVHRLLAVSCGADATYPDLMEKKKTADLCQNMNYRHRMAQYAGRASVALNTHLFFRGKIQDEKGYILYVRKNALQVLIPKYGLESTLYLGKKDEKLDIFTYNEEDQTQRCGDVVFHAFDPVTIRLSMDSKNIQHEKFVLQLVFPVIEGFSVPPLDDVEMTEPEVPQKKRKK</sequence>
<dbReference type="Proteomes" id="UP001056778">
    <property type="component" value="Chromosome 1"/>
</dbReference>